<feature type="coiled-coil region" evidence="1">
    <location>
        <begin position="40"/>
        <end position="67"/>
    </location>
</feature>
<keyword evidence="1" id="KW-0175">Coiled coil</keyword>
<sequence length="1141" mass="127835">MSMLPLGLLGKRFKQAFRRRPGGRPYATDSRSSWGSLRLQPRLKQEAEKAQTLAKEAKEKFKDLSAVPKAVREQDPLFVAKSGELSAAQNTAIEKGLERLSEYRGLLRISLSDANIERLNPANGEGGEHTLEIIDGRVEGEADASALLAIVSERGGGTDRVRSHSLIDACVPSEHTVPATDDATASPAALIPLSRISRAAAPGDRVSVAVRVANARGLAHAGIDVAFSVTEGDGFISPSIARSNAEGRAEAMWILGTGEGLQTLTATAAGLPAVTFTVTASEASAELTTEEAERRLLERIVGQVQELEAAEATDALPSRPDQQKVREAVQSLKLEGGPADATAYHDFHVLQVAFKHVWTEAFDEVLKERAKALYEEIVRVRNEVGLDTPAIESIAEVNQLRELIAEVRGDEAVRALELVPLDVAYFFPDVSQREWNTLSRPQQAAVHRQAAKALGGDREREVAREEVRVIVSSPEGHVSRVEGLLLDLGDRLSKPFAFDLFAPNSYNFGIMLTYRQKWEPLSYQAGDLVATIPLAPGETRKFTKKEVIKKSRAEKEIAKAMSSRSEELSEIRRAEAEIMRKTSIATNFKQTAQGSFQIGIADIAGSTEFALNQAEESASNKKEFRESTLKAAEEYKQERELQIESTSTEEIETTTSGEISNPNNELTVTYLFYELQRRYRISEHIHRVRPVILMAQDVPAPHEIDEDWLLAHEWILRRVILDDLFLPTLDYLQTLASDEIALEVLRGEMERQATVVDETKAQVATSSRAVERAFEKLQQALTEEISGAAGRESEGIIEDVGEFFFGEADVPEEVSRLKVARERAALERLEREAEDLRSELEKHTSALHEATQQYTDALRRQLDRRTQVSALRIHVKQNILYYLQAIWDHEPPDQRFFRLYNKKVKCPDLAEDCKVEAIDPLAAPGRMDPILDLGRDLPGSSGGSSRRTPAWMDFRCTPTISGEEVDLVQIADLDHPLGYKGNYIIFPLKESCYLTDFMMQEYVDDYFGVRDPDEFGNYTIEELAEFIRCVWHRDDVTDKDREVLRDIFIYRLSEPRRSSDEIIVPTGQLFIEALTGRHPLLEDFKLRHRMEDVRKVQSEVRHAELENLRLAARLVAGEREDPEIEKRILVDRDSGTVVDTE</sequence>
<dbReference type="OrthoDB" id="1490206at2"/>
<reference evidence="3 4" key="1">
    <citation type="submission" date="2019-06" db="EMBL/GenBank/DDBJ databases">
        <title>Genome analyses of bacteria isolated from kimchi.</title>
        <authorList>
            <person name="Lee S."/>
            <person name="Ahn S."/>
            <person name="Roh S."/>
        </authorList>
    </citation>
    <scope>NUCLEOTIDE SEQUENCE [LARGE SCALE GENOMIC DNA]</scope>
    <source>
        <strain evidence="3 4">CBA4606</strain>
    </source>
</reference>
<dbReference type="RefSeq" id="WP_147184157.1">
    <property type="nucleotide sequence ID" value="NZ_CP042382.1"/>
</dbReference>
<dbReference type="KEGG" id="paur:FGL86_08465"/>
<name>A0A5B8SS29_9GAMM</name>
<dbReference type="Gene3D" id="2.60.40.10">
    <property type="entry name" value="Immunoglobulins"/>
    <property type="match status" value="1"/>
</dbReference>
<evidence type="ECO:0000313" key="4">
    <source>
        <dbReference type="Proteomes" id="UP000321272"/>
    </source>
</evidence>
<dbReference type="SUPFAM" id="SSF49373">
    <property type="entry name" value="Invasin/intimin cell-adhesion fragments"/>
    <property type="match status" value="1"/>
</dbReference>
<accession>A0A5B8SS29</accession>
<evidence type="ECO:0008006" key="5">
    <source>
        <dbReference type="Google" id="ProtNLM"/>
    </source>
</evidence>
<organism evidence="3 4">
    <name type="scientific">Pistricoccus aurantiacus</name>
    <dbReference type="NCBI Taxonomy" id="1883414"/>
    <lineage>
        <taxon>Bacteria</taxon>
        <taxon>Pseudomonadati</taxon>
        <taxon>Pseudomonadota</taxon>
        <taxon>Gammaproteobacteria</taxon>
        <taxon>Oceanospirillales</taxon>
        <taxon>Halomonadaceae</taxon>
        <taxon>Pistricoccus</taxon>
    </lineage>
</organism>
<dbReference type="EMBL" id="CP042382">
    <property type="protein sequence ID" value="QEA39101.1"/>
    <property type="molecule type" value="Genomic_DNA"/>
</dbReference>
<proteinExistence type="predicted"/>
<protein>
    <recommendedName>
        <fullName evidence="5">Big-1 domain-containing protein</fullName>
    </recommendedName>
</protein>
<dbReference type="InterPro" id="IPR008964">
    <property type="entry name" value="Invasin/intimin_cell_adhesion"/>
</dbReference>
<keyword evidence="4" id="KW-1185">Reference proteome</keyword>
<feature type="coiled-coil region" evidence="1">
    <location>
        <begin position="812"/>
        <end position="860"/>
    </location>
</feature>
<dbReference type="AlphaFoldDB" id="A0A5B8SS29"/>
<evidence type="ECO:0000256" key="1">
    <source>
        <dbReference type="SAM" id="Coils"/>
    </source>
</evidence>
<dbReference type="Proteomes" id="UP000321272">
    <property type="component" value="Chromosome"/>
</dbReference>
<gene>
    <name evidence="3" type="ORF">FGL86_08465</name>
</gene>
<evidence type="ECO:0000256" key="2">
    <source>
        <dbReference type="SAM" id="MobiDB-lite"/>
    </source>
</evidence>
<dbReference type="InterPro" id="IPR013783">
    <property type="entry name" value="Ig-like_fold"/>
</dbReference>
<feature type="region of interest" description="Disordered" evidence="2">
    <location>
        <begin position="635"/>
        <end position="660"/>
    </location>
</feature>
<evidence type="ECO:0000313" key="3">
    <source>
        <dbReference type="EMBL" id="QEA39101.1"/>
    </source>
</evidence>